<dbReference type="GeneID" id="91470336"/>
<comment type="caution">
    <text evidence="1">The sequence shown here is derived from an EMBL/GenBank/DDBJ whole genome shotgun (WGS) entry which is preliminary data.</text>
</comment>
<dbReference type="InterPro" id="IPR015057">
    <property type="entry name" value="Rv2632c-like"/>
</dbReference>
<dbReference type="InterPro" id="IPR038070">
    <property type="entry name" value="Rv2632c-like_sf"/>
</dbReference>
<evidence type="ECO:0000313" key="1">
    <source>
        <dbReference type="EMBL" id="GHI60790.1"/>
    </source>
</evidence>
<dbReference type="RefSeq" id="WP_189919283.1">
    <property type="nucleotide sequence ID" value="NZ_BMSI01000002.1"/>
</dbReference>
<sequence length="95" mass="10417">MTHTSEWKVRFHLFEDDDGTTKAHLVLDTGTAELSGRGSAHCHPRDRNVPEIGDELAAGRALNDLAGQLLRAAERDIEGVGATRPDRRETAAWSL</sequence>
<proteinExistence type="predicted"/>
<organism evidence="1 2">
    <name type="scientific">Streptomyces asoensis</name>
    <dbReference type="NCBI Taxonomy" id="249586"/>
    <lineage>
        <taxon>Bacteria</taxon>
        <taxon>Bacillati</taxon>
        <taxon>Actinomycetota</taxon>
        <taxon>Actinomycetes</taxon>
        <taxon>Kitasatosporales</taxon>
        <taxon>Streptomycetaceae</taxon>
        <taxon>Streptomyces</taxon>
    </lineage>
</organism>
<dbReference type="SUPFAM" id="SSF143212">
    <property type="entry name" value="Rv2632c-like"/>
    <property type="match status" value="1"/>
</dbReference>
<keyword evidence="2" id="KW-1185">Reference proteome</keyword>
<dbReference type="Gene3D" id="3.30.160.240">
    <property type="entry name" value="Rv1738"/>
    <property type="match status" value="1"/>
</dbReference>
<gene>
    <name evidence="1" type="ORF">Saso_24400</name>
</gene>
<accession>A0ABQ3RY56</accession>
<dbReference type="Proteomes" id="UP000649259">
    <property type="component" value="Unassembled WGS sequence"/>
</dbReference>
<evidence type="ECO:0000313" key="2">
    <source>
        <dbReference type="Proteomes" id="UP000649259"/>
    </source>
</evidence>
<evidence type="ECO:0008006" key="3">
    <source>
        <dbReference type="Google" id="ProtNLM"/>
    </source>
</evidence>
<name>A0ABQ3RY56_9ACTN</name>
<reference evidence="2" key="1">
    <citation type="submission" date="2023-07" db="EMBL/GenBank/DDBJ databases">
        <title>Whole genome shotgun sequence of Streptomyces cacaoi subsp. asoensis NBRC 13813.</title>
        <authorList>
            <person name="Komaki H."/>
            <person name="Tamura T."/>
        </authorList>
    </citation>
    <scope>NUCLEOTIDE SEQUENCE [LARGE SCALE GENOMIC DNA]</scope>
    <source>
        <strain evidence="2">NBRC 13813</strain>
    </source>
</reference>
<dbReference type="Pfam" id="PF08962">
    <property type="entry name" value="Rv2632c-like"/>
    <property type="match status" value="1"/>
</dbReference>
<protein>
    <recommendedName>
        <fullName evidence="3">DUF1876 domain-containing protein</fullName>
    </recommendedName>
</protein>
<dbReference type="EMBL" id="BNEB01000002">
    <property type="protein sequence ID" value="GHI60790.1"/>
    <property type="molecule type" value="Genomic_DNA"/>
</dbReference>